<feature type="region of interest" description="Disordered" evidence="7">
    <location>
        <begin position="525"/>
        <end position="554"/>
    </location>
</feature>
<feature type="domain" description="NusA-like second KH" evidence="10">
    <location>
        <begin position="299"/>
        <end position="362"/>
    </location>
</feature>
<dbReference type="RefSeq" id="WP_272404083.1">
    <property type="nucleotide sequence ID" value="NZ_JAJHZP010000015.1"/>
</dbReference>
<evidence type="ECO:0000256" key="3">
    <source>
        <dbReference type="ARBA" id="ARBA00022884"/>
    </source>
</evidence>
<feature type="region of interest" description="Disordered" evidence="7">
    <location>
        <begin position="604"/>
        <end position="626"/>
    </location>
</feature>
<protein>
    <recommendedName>
        <fullName evidence="6">Transcription termination/antitermination protein NusA</fullName>
    </recommendedName>
</protein>
<dbReference type="HAMAP" id="MF_00945_B">
    <property type="entry name" value="NusA_B"/>
    <property type="match status" value="1"/>
</dbReference>
<comment type="function">
    <text evidence="6">Participates in both transcription termination and antitermination.</text>
</comment>
<reference evidence="11" key="1">
    <citation type="submission" date="2021-11" db="EMBL/GenBank/DDBJ databases">
        <title>Description of Mycoplasma bradburyaesp. nov.from sea birds: a tribute to a great mycoplasmologist.</title>
        <authorList>
            <person name="Ramirez A.S."/>
            <person name="Poveda C."/>
            <person name="Suarez-Perez A."/>
            <person name="Rosales R.S."/>
            <person name="Dijkman R."/>
            <person name="Feberwee A."/>
            <person name="Spergser J."/>
            <person name="Szostak M.P."/>
            <person name="Ressel L."/>
            <person name="Calabuig P."/>
            <person name="Catania S."/>
            <person name="Gobbo F."/>
            <person name="Timofte D."/>
            <person name="Poveda J.B."/>
        </authorList>
    </citation>
    <scope>NUCLEOTIDE SEQUENCE</scope>
    <source>
        <strain evidence="11">T264</strain>
    </source>
</reference>
<dbReference type="Pfam" id="PF13184">
    <property type="entry name" value="KH_NusA_1st"/>
    <property type="match status" value="1"/>
</dbReference>
<name>A0AAW6HSJ1_9MOLU</name>
<evidence type="ECO:0000259" key="8">
    <source>
        <dbReference type="Pfam" id="PF08529"/>
    </source>
</evidence>
<keyword evidence="3 6" id="KW-0694">RNA-binding</keyword>
<dbReference type="GO" id="GO:0006353">
    <property type="term" value="P:DNA-templated transcription termination"/>
    <property type="evidence" value="ECO:0007669"/>
    <property type="project" value="UniProtKB-UniRule"/>
</dbReference>
<dbReference type="Gene3D" id="2.40.50.140">
    <property type="entry name" value="Nucleic acid-binding proteins"/>
    <property type="match status" value="1"/>
</dbReference>
<accession>A0AAW6HSJ1</accession>
<dbReference type="PANTHER" id="PTHR22648:SF0">
    <property type="entry name" value="TRANSCRIPTION TERMINATION_ANTITERMINATION PROTEIN NUSA"/>
    <property type="match status" value="1"/>
</dbReference>
<dbReference type="Proteomes" id="UP001216384">
    <property type="component" value="Unassembled WGS sequence"/>
</dbReference>
<proteinExistence type="inferred from homology"/>
<gene>
    <name evidence="6 11" type="primary">nusA</name>
    <name evidence="11" type="ORF">LNO71_03365</name>
</gene>
<feature type="domain" description="Transcription factor NusA N-terminal" evidence="8">
    <location>
        <begin position="8"/>
        <end position="128"/>
    </location>
</feature>
<dbReference type="InterPro" id="IPR058582">
    <property type="entry name" value="KH_NusA_2nd"/>
</dbReference>
<dbReference type="Gene3D" id="3.30.1480.10">
    <property type="entry name" value="NusA, N-terminal domain"/>
    <property type="match status" value="1"/>
</dbReference>
<evidence type="ECO:0000256" key="1">
    <source>
        <dbReference type="ARBA" id="ARBA00022472"/>
    </source>
</evidence>
<organism evidence="11 12">
    <name type="scientific">Mycoplasma bradburyae</name>
    <dbReference type="NCBI Taxonomy" id="2963128"/>
    <lineage>
        <taxon>Bacteria</taxon>
        <taxon>Bacillati</taxon>
        <taxon>Mycoplasmatota</taxon>
        <taxon>Mollicutes</taxon>
        <taxon>Mycoplasmataceae</taxon>
        <taxon>Mycoplasma</taxon>
    </lineage>
</organism>
<comment type="similarity">
    <text evidence="6">Belongs to the NusA family.</text>
</comment>
<keyword evidence="1 6" id="KW-0806">Transcription termination</keyword>
<evidence type="ECO:0000256" key="4">
    <source>
        <dbReference type="ARBA" id="ARBA00023015"/>
    </source>
</evidence>
<evidence type="ECO:0000256" key="6">
    <source>
        <dbReference type="HAMAP-Rule" id="MF_00945"/>
    </source>
</evidence>
<dbReference type="InterPro" id="IPR010213">
    <property type="entry name" value="TF_NusA"/>
</dbReference>
<evidence type="ECO:0000259" key="10">
    <source>
        <dbReference type="Pfam" id="PF26594"/>
    </source>
</evidence>
<dbReference type="InterPro" id="IPR013735">
    <property type="entry name" value="TF_NusA_N"/>
</dbReference>
<dbReference type="Pfam" id="PF08529">
    <property type="entry name" value="NusA_N"/>
    <property type="match status" value="1"/>
</dbReference>
<dbReference type="SUPFAM" id="SSF69705">
    <property type="entry name" value="Transcription factor NusA, N-terminal domain"/>
    <property type="match status" value="1"/>
</dbReference>
<comment type="subunit">
    <text evidence="6">Monomer. Binds directly to the core enzyme of the DNA-dependent RNA polymerase and to nascent RNA.</text>
</comment>
<dbReference type="InterPro" id="IPR009019">
    <property type="entry name" value="KH_sf_prok-type"/>
</dbReference>
<keyword evidence="5 6" id="KW-0804">Transcription</keyword>
<dbReference type="EMBL" id="JAJHZP010000015">
    <property type="protein sequence ID" value="MDC4183658.1"/>
    <property type="molecule type" value="Genomic_DNA"/>
</dbReference>
<dbReference type="GO" id="GO:0005829">
    <property type="term" value="C:cytosol"/>
    <property type="evidence" value="ECO:0007669"/>
    <property type="project" value="TreeGrafter"/>
</dbReference>
<keyword evidence="4 6" id="KW-0805">Transcription regulation</keyword>
<dbReference type="GO" id="GO:0003700">
    <property type="term" value="F:DNA-binding transcription factor activity"/>
    <property type="evidence" value="ECO:0007669"/>
    <property type="project" value="InterPro"/>
</dbReference>
<sequence>MSVDNKSFLEAIETVALSKNISKQEISSILKDAIIRACAKEDPDQRIDVMIDFDSGLLKIFKLYKVVGNSISEEEFDEINEIHLSDALKTNPTIQVGDDFLRSLSISDLSRVVATNISQYFRQKLSELVNKQAVSEWTPKLNKIVRGTVERDENNQNILLVNLGGIYAYYYKKDWVPNEELKPDVEYDFVLTQIKEQSKSWPLVVSRSDAKYVQHILTENIPEIKEGIVEIKAIQRVAGQKTKVAVSSNNPDIDPVTLILGDGGMRIKTIAANLIEHSAGVKFSNEVIDIFHWNDDVFKLIANACYPVDIIGIDVLEDSERDKSVDIIVEDQYLPYLIGRAGINVRLLSYITGWSIDFKAHSVAIEDGINIVPLNYSPINNSVLADQFKFNNRRSRIASKQPFKKVEKIQTPLVAYSTAVESDADIKVDIDSIYTEPQEQRYEMIDVSKYQPKPISDEVLDENLPIESFDEIKQFEEFDPSVIEQENNEELINEEENQVDVVQEQPIKKQSDDISEQLANIDLDQLLEEPNNTQQEQKETKASKKSKKQKEEIQESVEFVAVDESAYDNVKNDNTSITELIREIDVTATPKKEIKKVLLVDDKKEKDKDKKKKKSQRQSLDSFDDL</sequence>
<evidence type="ECO:0000256" key="7">
    <source>
        <dbReference type="SAM" id="MobiDB-lite"/>
    </source>
</evidence>
<dbReference type="GO" id="GO:0031564">
    <property type="term" value="P:transcription antitermination"/>
    <property type="evidence" value="ECO:0007669"/>
    <property type="project" value="UniProtKB-UniRule"/>
</dbReference>
<evidence type="ECO:0000313" key="12">
    <source>
        <dbReference type="Proteomes" id="UP001216384"/>
    </source>
</evidence>
<comment type="subcellular location">
    <subcellularLocation>
        <location evidence="6">Cytoplasm</location>
    </subcellularLocation>
</comment>
<dbReference type="GO" id="GO:0003723">
    <property type="term" value="F:RNA binding"/>
    <property type="evidence" value="ECO:0007669"/>
    <property type="project" value="UniProtKB-UniRule"/>
</dbReference>
<dbReference type="SUPFAM" id="SSF50249">
    <property type="entry name" value="Nucleic acid-binding proteins"/>
    <property type="match status" value="1"/>
</dbReference>
<evidence type="ECO:0000256" key="2">
    <source>
        <dbReference type="ARBA" id="ARBA00022490"/>
    </source>
</evidence>
<dbReference type="InterPro" id="IPR025249">
    <property type="entry name" value="TF_NusA_KH_1st"/>
</dbReference>
<dbReference type="PROSITE" id="PS50084">
    <property type="entry name" value="KH_TYPE_1"/>
    <property type="match status" value="1"/>
</dbReference>
<dbReference type="NCBIfam" id="TIGR01953">
    <property type="entry name" value="NusA"/>
    <property type="match status" value="1"/>
</dbReference>
<evidence type="ECO:0000259" key="9">
    <source>
        <dbReference type="Pfam" id="PF13184"/>
    </source>
</evidence>
<keyword evidence="2 6" id="KW-0963">Cytoplasm</keyword>
<evidence type="ECO:0000256" key="5">
    <source>
        <dbReference type="ARBA" id="ARBA00023163"/>
    </source>
</evidence>
<comment type="caution">
    <text evidence="11">The sequence shown here is derived from an EMBL/GenBank/DDBJ whole genome shotgun (WGS) entry which is preliminary data.</text>
</comment>
<dbReference type="InterPro" id="IPR015946">
    <property type="entry name" value="KH_dom-like_a/b"/>
</dbReference>
<dbReference type="AlphaFoldDB" id="A0AAW6HSJ1"/>
<dbReference type="InterPro" id="IPR036555">
    <property type="entry name" value="NusA_N_sf"/>
</dbReference>
<dbReference type="InterPro" id="IPR012340">
    <property type="entry name" value="NA-bd_OB-fold"/>
</dbReference>
<dbReference type="PANTHER" id="PTHR22648">
    <property type="entry name" value="TRANSCRIPTION TERMINATION FACTOR NUSA"/>
    <property type="match status" value="1"/>
</dbReference>
<dbReference type="InterPro" id="IPR030842">
    <property type="entry name" value="TF_NusA_bacterial"/>
</dbReference>
<feature type="domain" description="Transcription factor NusA first KH" evidence="9">
    <location>
        <begin position="207"/>
        <end position="274"/>
    </location>
</feature>
<dbReference type="SUPFAM" id="SSF54814">
    <property type="entry name" value="Prokaryotic type KH domain (KH-domain type II)"/>
    <property type="match status" value="2"/>
</dbReference>
<feature type="compositionally biased region" description="Polar residues" evidence="7">
    <location>
        <begin position="617"/>
        <end position="626"/>
    </location>
</feature>
<evidence type="ECO:0000313" key="11">
    <source>
        <dbReference type="EMBL" id="MDC4183658.1"/>
    </source>
</evidence>
<dbReference type="Gene3D" id="3.30.300.20">
    <property type="match status" value="2"/>
</dbReference>
<dbReference type="Pfam" id="PF26594">
    <property type="entry name" value="KH_NusA_2nd"/>
    <property type="match status" value="1"/>
</dbReference>
<keyword evidence="6" id="KW-0889">Transcription antitermination</keyword>